<organism evidence="2 3">
    <name type="scientific">Liparis tanakae</name>
    <name type="common">Tanaka's snailfish</name>
    <dbReference type="NCBI Taxonomy" id="230148"/>
    <lineage>
        <taxon>Eukaryota</taxon>
        <taxon>Metazoa</taxon>
        <taxon>Chordata</taxon>
        <taxon>Craniata</taxon>
        <taxon>Vertebrata</taxon>
        <taxon>Euteleostomi</taxon>
        <taxon>Actinopterygii</taxon>
        <taxon>Neopterygii</taxon>
        <taxon>Teleostei</taxon>
        <taxon>Neoteleostei</taxon>
        <taxon>Acanthomorphata</taxon>
        <taxon>Eupercaria</taxon>
        <taxon>Perciformes</taxon>
        <taxon>Cottioidei</taxon>
        <taxon>Cottales</taxon>
        <taxon>Liparidae</taxon>
        <taxon>Liparis</taxon>
    </lineage>
</organism>
<reference evidence="2 3" key="1">
    <citation type="submission" date="2019-03" db="EMBL/GenBank/DDBJ databases">
        <title>First draft genome of Liparis tanakae, snailfish: a comprehensive survey of snailfish specific genes.</title>
        <authorList>
            <person name="Kim W."/>
            <person name="Song I."/>
            <person name="Jeong J.-H."/>
            <person name="Kim D."/>
            <person name="Kim S."/>
            <person name="Ryu S."/>
            <person name="Song J.Y."/>
            <person name="Lee S.K."/>
        </authorList>
    </citation>
    <scope>NUCLEOTIDE SEQUENCE [LARGE SCALE GENOMIC DNA]</scope>
    <source>
        <tissue evidence="2">Muscle</tissue>
    </source>
</reference>
<feature type="region of interest" description="Disordered" evidence="1">
    <location>
        <begin position="251"/>
        <end position="280"/>
    </location>
</feature>
<sequence length="400" mass="44569">MGRRGSPSRDSLITSLSLNSGRTRSWSRIRVELFILRRREERDPFPSRHHVPHPLRCSRSEFVDGGVGRKREKKNHKGRSVFVSDGADERGENNAERETKEPKSWDSGVFAGVQSVAVDSPVEPQPAGAGVVGHFMLGQSDVGKSRRLAVDFHMSEEEEATQRSTEGDEDVLHQQLHLQQPLLRLQHRSLDVVQRVSEQPSQLGAPGGGFGRRSVRRRRRSPVGEPRGGQTPLAGKGEVVGNAAWTQVSRSQPHAAQLWQEDKVESSGAVGRGREDEESAGHLENVHAHQRSAVSLPPPQQRRPLTGCLIRPGIMREKAHSVEDNHVYRIISPQVCVCPVRLQKQSRPACDETRTPPFLNFLSPARCCRNKRLFTGARTLDGEKETGLSDVYHEEGRTLD</sequence>
<feature type="compositionally biased region" description="Basic residues" evidence="1">
    <location>
        <begin position="68"/>
        <end position="79"/>
    </location>
</feature>
<evidence type="ECO:0000256" key="1">
    <source>
        <dbReference type="SAM" id="MobiDB-lite"/>
    </source>
</evidence>
<feature type="region of interest" description="Disordered" evidence="1">
    <location>
        <begin position="44"/>
        <end position="106"/>
    </location>
</feature>
<gene>
    <name evidence="2" type="ORF">EYF80_015164</name>
</gene>
<evidence type="ECO:0000313" key="3">
    <source>
        <dbReference type="Proteomes" id="UP000314294"/>
    </source>
</evidence>
<accession>A0A4Z2I9K0</accession>
<feature type="compositionally biased region" description="Basic and acidic residues" evidence="1">
    <location>
        <begin position="87"/>
        <end position="104"/>
    </location>
</feature>
<evidence type="ECO:0000313" key="2">
    <source>
        <dbReference type="EMBL" id="TNN74617.1"/>
    </source>
</evidence>
<protein>
    <submittedName>
        <fullName evidence="2">Uncharacterized protein</fullName>
    </submittedName>
</protein>
<proteinExistence type="predicted"/>
<name>A0A4Z2I9K0_9TELE</name>
<keyword evidence="3" id="KW-1185">Reference proteome</keyword>
<feature type="region of interest" description="Disordered" evidence="1">
    <location>
        <begin position="197"/>
        <end position="237"/>
    </location>
</feature>
<dbReference type="Proteomes" id="UP000314294">
    <property type="component" value="Unassembled WGS sequence"/>
</dbReference>
<comment type="caution">
    <text evidence="2">The sequence shown here is derived from an EMBL/GenBank/DDBJ whole genome shotgun (WGS) entry which is preliminary data.</text>
</comment>
<dbReference type="AlphaFoldDB" id="A0A4Z2I9K0"/>
<dbReference type="EMBL" id="SRLO01000112">
    <property type="protein sequence ID" value="TNN74617.1"/>
    <property type="molecule type" value="Genomic_DNA"/>
</dbReference>